<evidence type="ECO:0000313" key="2">
    <source>
        <dbReference type="Proteomes" id="UP000002799"/>
    </source>
</evidence>
<dbReference type="RefSeq" id="WP_008700308.1">
    <property type="nucleotide sequence ID" value="NZ_AKBT01000001.1"/>
</dbReference>
<accession>A0A140PNA0</accession>
<evidence type="ECO:0000313" key="1">
    <source>
        <dbReference type="EMBL" id="EEO41797.1"/>
    </source>
</evidence>
<dbReference type="Proteomes" id="UP000002799">
    <property type="component" value="Chromosome"/>
</dbReference>
<organism evidence="1">
    <name type="scientific">Fusobacterium animalis 7_1</name>
    <dbReference type="NCBI Taxonomy" id="457405"/>
    <lineage>
        <taxon>Bacteria</taxon>
        <taxon>Fusobacteriati</taxon>
        <taxon>Fusobacteriota</taxon>
        <taxon>Fusobacteriia</taxon>
        <taxon>Fusobacteriales</taxon>
        <taxon>Fusobacteriaceae</taxon>
        <taxon>Fusobacterium</taxon>
    </lineage>
</organism>
<dbReference type="AlphaFoldDB" id="A0A140PNA0"/>
<dbReference type="HOGENOM" id="CLU_2682476_0_0_0"/>
<protein>
    <submittedName>
        <fullName evidence="1">Uncharacterized protein</fullName>
    </submittedName>
</protein>
<name>A0A140PNA0_9FUSO</name>
<dbReference type="KEGG" id="fne:FSDG_00356"/>
<reference evidence="1 2" key="1">
    <citation type="submission" date="2013-11" db="EMBL/GenBank/DDBJ databases">
        <title>The Genome Sequence of Fusobacterium sp. 7_1.</title>
        <authorList>
            <consortium name="The Broad Institute Genome Sequencing Platform"/>
            <person name="Earl A."/>
            <person name="Ward D."/>
            <person name="Feldgarden M."/>
            <person name="Gevers D."/>
            <person name="Strauss J."/>
            <person name="Ambrose C.E."/>
            <person name="Allen-Vercoe E."/>
            <person name="Walker B."/>
            <person name="Young S.K."/>
            <person name="Zeng Q."/>
            <person name="Gargeya S."/>
            <person name="Fitzgerald M."/>
            <person name="Haas B."/>
            <person name="Abouelleil A."/>
            <person name="Alvarado L."/>
            <person name="Arachchi H.M."/>
            <person name="Berlin A.M."/>
            <person name="Chapman S.B."/>
            <person name="Goldberg J."/>
            <person name="Griggs A."/>
            <person name="Gujja S."/>
            <person name="Hansen M."/>
            <person name="Howarth C."/>
            <person name="Imamovic A."/>
            <person name="Larimer J."/>
            <person name="McCowen C."/>
            <person name="Montmayeur A."/>
            <person name="Murphy C."/>
            <person name="Neiman D."/>
            <person name="Pearson M."/>
            <person name="Priest M."/>
            <person name="Roberts A."/>
            <person name="Saif S."/>
            <person name="Shea T."/>
            <person name="Sisk P."/>
            <person name="Sykes S."/>
            <person name="Wortman J."/>
            <person name="Nusbaum C."/>
            <person name="Birren B."/>
        </authorList>
    </citation>
    <scope>NUCLEOTIDE SEQUENCE [LARGE SCALE GENOMIC DNA]</scope>
    <source>
        <strain evidence="1 2">7_1</strain>
    </source>
</reference>
<sequence>MKIEVSEKLKVEIAKFVKLINDTDISEDLKKEIIKRAVNLINISSKESFIKGGQHIINNLKAQKGEAENVNNNK</sequence>
<proteinExistence type="predicted"/>
<dbReference type="EMBL" id="CP007062">
    <property type="protein sequence ID" value="EEO41797.1"/>
    <property type="molecule type" value="Genomic_DNA"/>
</dbReference>
<gene>
    <name evidence="1" type="ORF">FSDG_00356</name>
</gene>